<dbReference type="STRING" id="249352.SAMN05444395_107162"/>
<proteinExistence type="predicted"/>
<protein>
    <submittedName>
        <fullName evidence="3">Phospholipase</fullName>
    </submittedName>
</protein>
<dbReference type="AlphaFoldDB" id="A0A167YV43"/>
<dbReference type="InterPro" id="IPR029058">
    <property type="entry name" value="AB_hydrolase_fold"/>
</dbReference>
<evidence type="ECO:0000313" key="4">
    <source>
        <dbReference type="Proteomes" id="UP000077164"/>
    </source>
</evidence>
<gene>
    <name evidence="3" type="ORF">FBFR_03470</name>
</gene>
<dbReference type="GO" id="GO:0016787">
    <property type="term" value="F:hydrolase activity"/>
    <property type="evidence" value="ECO:0007669"/>
    <property type="project" value="InterPro"/>
</dbReference>
<dbReference type="Pfam" id="PF02230">
    <property type="entry name" value="Abhydrolase_2"/>
    <property type="match status" value="1"/>
</dbReference>
<dbReference type="Proteomes" id="UP000077164">
    <property type="component" value="Unassembled WGS sequence"/>
</dbReference>
<dbReference type="Gene3D" id="3.40.50.1820">
    <property type="entry name" value="alpha/beta hydrolase"/>
    <property type="match status" value="1"/>
</dbReference>
<dbReference type="InterPro" id="IPR003140">
    <property type="entry name" value="PLipase/COase/thioEstase"/>
</dbReference>
<sequence>MNKNLFFLLLLVAQYSFSQSNVIGSIKTEVIKKRELNFVLHIPENTTEKKPLILFLHGSGEKGTDIEKVKTHGPFKYLKNHEIDAYVLAPQCPENEYWDEEVLYRLILKIQKENKIDSHRIYLTGLSMGAWGAWNLVFAHPETFAAFVPIAGFVDRIPMIENCKIAAIPTRIFHGLLDDVVNVDYSIAIYKKLKTCNGTVSLTIFDDANHDSWSQVYDNQEIYDWMFKQTKNTQNEN</sequence>
<feature type="domain" description="Phospholipase/carboxylesterase/thioesterase" evidence="2">
    <location>
        <begin position="107"/>
        <end position="215"/>
    </location>
</feature>
<dbReference type="InterPro" id="IPR050955">
    <property type="entry name" value="Plant_Biomass_Hydrol_Est"/>
</dbReference>
<keyword evidence="4" id="KW-1185">Reference proteome</keyword>
<accession>A0A167YV43</accession>
<reference evidence="3 4" key="1">
    <citation type="submission" date="2016-03" db="EMBL/GenBank/DDBJ databases">
        <title>Draft genome sequence of Flavobacterium fryxellicola DSM 16209.</title>
        <authorList>
            <person name="Shin S.-K."/>
            <person name="Yi H."/>
        </authorList>
    </citation>
    <scope>NUCLEOTIDE SEQUENCE [LARGE SCALE GENOMIC DNA]</scope>
    <source>
        <strain evidence="3 4">DSM 16209</strain>
    </source>
</reference>
<comment type="caution">
    <text evidence="3">The sequence shown here is derived from an EMBL/GenBank/DDBJ whole genome shotgun (WGS) entry which is preliminary data.</text>
</comment>
<organism evidence="3 4">
    <name type="scientific">Flavobacterium fryxellicola</name>
    <dbReference type="NCBI Taxonomy" id="249352"/>
    <lineage>
        <taxon>Bacteria</taxon>
        <taxon>Pseudomonadati</taxon>
        <taxon>Bacteroidota</taxon>
        <taxon>Flavobacteriia</taxon>
        <taxon>Flavobacteriales</taxon>
        <taxon>Flavobacteriaceae</taxon>
        <taxon>Flavobacterium</taxon>
    </lineage>
</organism>
<evidence type="ECO:0000259" key="2">
    <source>
        <dbReference type="Pfam" id="PF02230"/>
    </source>
</evidence>
<dbReference type="OrthoDB" id="9764953at2"/>
<keyword evidence="1" id="KW-0732">Signal</keyword>
<dbReference type="PANTHER" id="PTHR43037">
    <property type="entry name" value="UNNAMED PRODUCT-RELATED"/>
    <property type="match status" value="1"/>
</dbReference>
<evidence type="ECO:0000256" key="1">
    <source>
        <dbReference type="ARBA" id="ARBA00022729"/>
    </source>
</evidence>
<dbReference type="SUPFAM" id="SSF53474">
    <property type="entry name" value="alpha/beta-Hydrolases"/>
    <property type="match status" value="1"/>
</dbReference>
<name>A0A167YV43_9FLAO</name>
<evidence type="ECO:0000313" key="3">
    <source>
        <dbReference type="EMBL" id="OAB29824.1"/>
    </source>
</evidence>
<dbReference type="RefSeq" id="WP_066077214.1">
    <property type="nucleotide sequence ID" value="NZ_FRDK01000007.1"/>
</dbReference>
<dbReference type="EMBL" id="LVJE01000006">
    <property type="protein sequence ID" value="OAB29824.1"/>
    <property type="molecule type" value="Genomic_DNA"/>
</dbReference>
<dbReference type="PANTHER" id="PTHR43037:SF1">
    <property type="entry name" value="BLL1128 PROTEIN"/>
    <property type="match status" value="1"/>
</dbReference>